<name>A0A139LEW0_9BACE</name>
<organism evidence="1">
    <name type="scientific">Bacteroides intestinalis</name>
    <dbReference type="NCBI Taxonomy" id="329854"/>
    <lineage>
        <taxon>Bacteria</taxon>
        <taxon>Pseudomonadati</taxon>
        <taxon>Bacteroidota</taxon>
        <taxon>Bacteroidia</taxon>
        <taxon>Bacteroidales</taxon>
        <taxon>Bacteroidaceae</taxon>
        <taxon>Bacteroides</taxon>
    </lineage>
</organism>
<protein>
    <submittedName>
        <fullName evidence="1">Uncharacterized protein</fullName>
    </submittedName>
</protein>
<gene>
    <name evidence="1" type="ORF">HMPREF2531_02478</name>
</gene>
<comment type="caution">
    <text evidence="1">The sequence shown here is derived from an EMBL/GenBank/DDBJ whole genome shotgun (WGS) entry which is preliminary data.</text>
</comment>
<dbReference type="AlphaFoldDB" id="A0A139LEW0"/>
<dbReference type="EMBL" id="LTDF01000085">
    <property type="protein sequence ID" value="KXT49976.1"/>
    <property type="molecule type" value="Genomic_DNA"/>
</dbReference>
<dbReference type="Proteomes" id="UP000070319">
    <property type="component" value="Unassembled WGS sequence"/>
</dbReference>
<proteinExistence type="predicted"/>
<accession>A0A139LEW0</accession>
<reference evidence="1 2" key="1">
    <citation type="submission" date="2016-02" db="EMBL/GenBank/DDBJ databases">
        <authorList>
            <person name="Wen L."/>
            <person name="He K."/>
            <person name="Yang H."/>
        </authorList>
    </citation>
    <scope>NUCLEOTIDE SEQUENCE [LARGE SCALE GENOMIC DNA]</scope>
    <source>
        <strain evidence="1 2">KLE1704</strain>
    </source>
</reference>
<evidence type="ECO:0000313" key="1">
    <source>
        <dbReference type="EMBL" id="KXT49976.1"/>
    </source>
</evidence>
<sequence>MYNFVFVWKTSYIDFCIKKMHKCMLKATLELIYINKYGKGYLF</sequence>
<evidence type="ECO:0000313" key="2">
    <source>
        <dbReference type="Proteomes" id="UP000070319"/>
    </source>
</evidence>